<dbReference type="EMBL" id="AFLV02000053">
    <property type="protein sequence ID" value="EKR64021.1"/>
    <property type="molecule type" value="Genomic_DNA"/>
</dbReference>
<comment type="caution">
    <text evidence="1">The sequence shown here is derived from an EMBL/GenBank/DDBJ whole genome shotgun (WGS) entry which is preliminary data.</text>
</comment>
<accession>A0A828Z1B2</accession>
<dbReference type="AlphaFoldDB" id="A0A828Z1B2"/>
<gene>
    <name evidence="1" type="ORF">LEP1GSC036_1060</name>
</gene>
<proteinExistence type="predicted"/>
<name>A0A828Z1B2_9LEPT</name>
<organism evidence="1 2">
    <name type="scientific">Leptospira weilii str. 2006001853</name>
    <dbReference type="NCBI Taxonomy" id="1001589"/>
    <lineage>
        <taxon>Bacteria</taxon>
        <taxon>Pseudomonadati</taxon>
        <taxon>Spirochaetota</taxon>
        <taxon>Spirochaetia</taxon>
        <taxon>Leptospirales</taxon>
        <taxon>Leptospiraceae</taxon>
        <taxon>Leptospira</taxon>
    </lineage>
</organism>
<evidence type="ECO:0000313" key="1">
    <source>
        <dbReference type="EMBL" id="EKR64021.1"/>
    </source>
</evidence>
<sequence length="38" mass="4750">MIFCRDFILEFRWDFRMRGRCSGNYFLLFIPTNNLVEK</sequence>
<reference evidence="1 2" key="1">
    <citation type="submission" date="2012-10" db="EMBL/GenBank/DDBJ databases">
        <authorList>
            <person name="Harkins D.M."/>
            <person name="Durkin A.S."/>
            <person name="Brinkac L.M."/>
            <person name="Haft D.H."/>
            <person name="Selengut J.D."/>
            <person name="Sanka R."/>
            <person name="DePew J."/>
            <person name="Purushe J."/>
            <person name="Whelen A.C."/>
            <person name="Vinetz J.M."/>
            <person name="Sutton G.G."/>
            <person name="Nierman W.C."/>
            <person name="Fouts D.E."/>
        </authorList>
    </citation>
    <scope>NUCLEOTIDE SEQUENCE [LARGE SCALE GENOMIC DNA]</scope>
    <source>
        <strain evidence="1 2">2006001853</strain>
    </source>
</reference>
<dbReference type="Proteomes" id="UP000001338">
    <property type="component" value="Unassembled WGS sequence"/>
</dbReference>
<protein>
    <submittedName>
        <fullName evidence="1">Uncharacterized protein</fullName>
    </submittedName>
</protein>
<evidence type="ECO:0000313" key="2">
    <source>
        <dbReference type="Proteomes" id="UP000001338"/>
    </source>
</evidence>